<dbReference type="InterPro" id="IPR010071">
    <property type="entry name" value="AA_adenyl_dom"/>
</dbReference>
<dbReference type="Proteomes" id="UP000001351">
    <property type="component" value="Chromosome"/>
</dbReference>
<dbReference type="PATRIC" id="fig|378806.16.peg.5463"/>
<dbReference type="SMART" id="SM00823">
    <property type="entry name" value="PKS_PP"/>
    <property type="match status" value="1"/>
</dbReference>
<dbReference type="OrthoDB" id="9757540at2"/>
<dbReference type="InterPro" id="IPR029058">
    <property type="entry name" value="AB_hydrolase_fold"/>
</dbReference>
<dbReference type="PROSITE" id="PS00455">
    <property type="entry name" value="AMP_BINDING"/>
    <property type="match status" value="1"/>
</dbReference>
<dbReference type="KEGG" id="sur:STAUR_4835"/>
<dbReference type="GO" id="GO:0005737">
    <property type="term" value="C:cytoplasm"/>
    <property type="evidence" value="ECO:0007669"/>
    <property type="project" value="TreeGrafter"/>
</dbReference>
<dbReference type="FunFam" id="3.40.50.12780:FF:000012">
    <property type="entry name" value="Non-ribosomal peptide synthetase"/>
    <property type="match status" value="1"/>
</dbReference>
<dbReference type="SUPFAM" id="SSF52777">
    <property type="entry name" value="CoA-dependent acyltransferases"/>
    <property type="match status" value="2"/>
</dbReference>
<dbReference type="EMBL" id="BN001209">
    <property type="protein sequence ID" value="CAQ34921.1"/>
    <property type="molecule type" value="Genomic_DNA"/>
</dbReference>
<evidence type="ECO:0000256" key="2">
    <source>
        <dbReference type="ARBA" id="ARBA00022450"/>
    </source>
</evidence>
<organism evidence="8 10">
    <name type="scientific">Stigmatella aurantiaca (strain DW4/3-1)</name>
    <dbReference type="NCBI Taxonomy" id="378806"/>
    <lineage>
        <taxon>Bacteria</taxon>
        <taxon>Pseudomonadati</taxon>
        <taxon>Myxococcota</taxon>
        <taxon>Myxococcia</taxon>
        <taxon>Myxococcales</taxon>
        <taxon>Cystobacterineae</taxon>
        <taxon>Archangiaceae</taxon>
        <taxon>Stigmatella</taxon>
    </lineage>
</organism>
<dbReference type="FunFam" id="1.10.1200.10:FF:000005">
    <property type="entry name" value="Nonribosomal peptide synthetase 1"/>
    <property type="match status" value="1"/>
</dbReference>
<dbReference type="Proteomes" id="UP000032702">
    <property type="component" value="Unassembled WGS sequence"/>
</dbReference>
<dbReference type="Gene3D" id="3.40.50.1820">
    <property type="entry name" value="alpha/beta hydrolase"/>
    <property type="match status" value="1"/>
</dbReference>
<dbReference type="FunFam" id="3.40.50.980:FF:000001">
    <property type="entry name" value="Non-ribosomal peptide synthetase"/>
    <property type="match status" value="1"/>
</dbReference>
<dbReference type="InterPro" id="IPR041464">
    <property type="entry name" value="TubC_N"/>
</dbReference>
<dbReference type="SUPFAM" id="SSF47336">
    <property type="entry name" value="ACP-like"/>
    <property type="match status" value="1"/>
</dbReference>
<dbReference type="InterPro" id="IPR001031">
    <property type="entry name" value="Thioesterase"/>
</dbReference>
<dbReference type="NCBIfam" id="TIGR01733">
    <property type="entry name" value="AA-adenyl-dom"/>
    <property type="match status" value="1"/>
</dbReference>
<feature type="region of interest" description="Disordered" evidence="4">
    <location>
        <begin position="1423"/>
        <end position="1443"/>
    </location>
</feature>
<evidence type="ECO:0000256" key="1">
    <source>
        <dbReference type="ARBA" id="ARBA00001957"/>
    </source>
</evidence>
<dbReference type="PROSITE" id="PS00012">
    <property type="entry name" value="PHOSPHOPANTETHEINE"/>
    <property type="match status" value="1"/>
</dbReference>
<dbReference type="GO" id="GO:0044550">
    <property type="term" value="P:secondary metabolite biosynthetic process"/>
    <property type="evidence" value="ECO:0007669"/>
    <property type="project" value="TreeGrafter"/>
</dbReference>
<dbReference type="SUPFAM" id="SSF53474">
    <property type="entry name" value="alpha/beta-Hydrolases"/>
    <property type="match status" value="1"/>
</dbReference>
<dbReference type="InterPro" id="IPR001242">
    <property type="entry name" value="Condensation_dom"/>
</dbReference>
<dbReference type="EMBL" id="CP002271">
    <property type="protein sequence ID" value="ADO72613.1"/>
    <property type="molecule type" value="Genomic_DNA"/>
</dbReference>
<sequence length="1443" mass="159613">MSLGELLAELNRRGLEIWAEGEHLRLRGPKGAADEALRNALTLHKSGLLALLHERNQRRETAPIAKALRDGPAPLSYGQQRLWFLDRLEPGSSAYNLTMPLKVEGRLDPVLLERSFVEIIRRHEILRTRYVEQEGAPAQIADSEPRLEFRVLEESQVLAIEPGGMEAFLQREGERPFELAQGPLIRILVINRNLGGQFIQVCLHHIAADVWARGILIRELVTLYGAVASGQPSPLPPLELQYADFAVWQRNYLKGEVRQNLVDFWRKKLAGMPPLLEVPADRPRPRVQTYAGGEVRFEVGPPLTEALKALSHAANATPFMGMLSAFFVFLHRLTGRDDLVLGANSINRSRPEFEPLVGFFVDNLVMRLDLGGNPGFSTVVERVRELVLEVFAHQDLPFDLLVEELKPPRNAGYNPLFQVVFAWNRAAGEFQDGSGLKIHPLEFETTTSRFDLNLFVEDFGDRLVSRFVFNRDLFEKSTIQHYVDCFQTLLSALVAEPARPVSELPLLSSSVRDRVLRQWNSTWKDDARGHCLHELIEAQALQAPDACAIVMGDWELTYGELDQLSDRLAVYLQSLGVGPEGVVGIYLERSPQLIVSFLAVLKAGGAFLALDPDEPSERLRRILDDARPEVVLSAGELAGRLAELGRFTVVRVDEQGQLLPSATGKRLRRETGPGNLAYILYTSGSTGQPKGTEITHRSIVNYLKWCVDAYRLKAASGSPVIGSVSFDGTLTSLFAPLLAGRALFLLPRGQEIDLLTSETYPEQDFSFIKMTPSHLRAFDGLGRARKVLERAHAAVLGGEGLHAGDLATWREQRIATRIINEYGPTEAAVACCVYDVPQGGEPLPERIPIGRPIDNTQLYILDRHRQPVPIGVPGELHIGGTGLARGYLRRPDLTAERFIPNPFQSETSGSGGDRLYRTGDLARYLPDGRIEFLGRVDSQLKIRGHRVEAGEIEAALARHPRVVQAAVVLRHVPNSPPRLVAYVQAKALAEGDAAVLKEEFRKFLRGQIPDYMIPGAFEVLDELPLTPSGKIDRKALPPLATEAHGASALVRTRGASETERQLEALFSELLGLEAVSPNASFFELGGHSLLAITLIARIRSHLGIEVPLNEIFERPTVEDLARWIDEHSGALSALAARLPEGLVALKPMGRNPPLFCVPPSAGSPAVYVSMARYLSAEQPVYGFQMPGVMDEEQPPATVEAAAALYVEAMRKLQPQGPYRLAGWSFGGIVVCEMARQLEASGEKVALLALIDGAALDRKAASDSRDVREAVFTGSQMVKVLAQAPFPRDYENVRVAGEWMGVSLPDSLEELLRRDANGQRTYLRRFMQDVRRTARNFTVTMRAERLYTFTSYGGSATLFRANPPAHGRDSLVESVRRFARSGVEVVTVPGNHMTLIMDERNVATLALRLQESLDRVLSATPIQESPREELSTKGLKEQISKGVM</sequence>
<keyword evidence="2" id="KW-0596">Phosphopantetheine</keyword>
<dbReference type="EMBL" id="AAMD01000058">
    <property type="protein sequence ID" value="EAU66331.1"/>
    <property type="molecule type" value="Genomic_DNA"/>
</dbReference>
<dbReference type="InterPro" id="IPR020806">
    <property type="entry name" value="PKS_PP-bd"/>
</dbReference>
<dbReference type="Gene3D" id="3.30.559.30">
    <property type="entry name" value="Nonribosomal peptide synthetase, condensation domain"/>
    <property type="match status" value="1"/>
</dbReference>
<comment type="cofactor">
    <cofactor evidence="1">
        <name>pantetheine 4'-phosphate</name>
        <dbReference type="ChEBI" id="CHEBI:47942"/>
    </cofactor>
</comment>
<dbReference type="eggNOG" id="COG1020">
    <property type="taxonomic scope" value="Bacteria"/>
</dbReference>
<dbReference type="SMART" id="SM00824">
    <property type="entry name" value="PKS_TE"/>
    <property type="match status" value="1"/>
</dbReference>
<dbReference type="CDD" id="cd05930">
    <property type="entry name" value="A_NRPS"/>
    <property type="match status" value="1"/>
</dbReference>
<dbReference type="Gene3D" id="3.30.300.30">
    <property type="match status" value="1"/>
</dbReference>
<feature type="domain" description="Carrier" evidence="5">
    <location>
        <begin position="1053"/>
        <end position="1128"/>
    </location>
</feature>
<evidence type="ECO:0000313" key="10">
    <source>
        <dbReference type="Proteomes" id="UP000032702"/>
    </source>
</evidence>
<keyword evidence="9" id="KW-1185">Reference proteome</keyword>
<dbReference type="InterPro" id="IPR025110">
    <property type="entry name" value="AMP-bd_C"/>
</dbReference>
<dbReference type="InterPro" id="IPR045851">
    <property type="entry name" value="AMP-bd_C_sf"/>
</dbReference>
<dbReference type="InterPro" id="IPR020802">
    <property type="entry name" value="TesA-like"/>
</dbReference>
<dbReference type="Gene3D" id="3.40.50.980">
    <property type="match status" value="2"/>
</dbReference>
<evidence type="ECO:0000313" key="8">
    <source>
        <dbReference type="EMBL" id="EAU66331.1"/>
    </source>
</evidence>
<dbReference type="GO" id="GO:0043041">
    <property type="term" value="P:amino acid activation for nonribosomal peptide biosynthetic process"/>
    <property type="evidence" value="ECO:0007669"/>
    <property type="project" value="TreeGrafter"/>
</dbReference>
<evidence type="ECO:0000256" key="4">
    <source>
        <dbReference type="SAM" id="MobiDB-lite"/>
    </source>
</evidence>
<dbReference type="FunFam" id="2.30.38.10:FF:000001">
    <property type="entry name" value="Non-ribosomal peptide synthetase PvdI"/>
    <property type="match status" value="1"/>
</dbReference>
<dbReference type="PROSITE" id="PS50075">
    <property type="entry name" value="CARRIER"/>
    <property type="match status" value="1"/>
</dbReference>
<reference evidence="7" key="2">
    <citation type="journal article" date="2008" name="Chem. Biol.">
        <title>DKxanthene Biosynthesis - Understanding the Basis for Diversity-Oriented Synthesis in Myxobacterial Secondary Metabolism.</title>
        <authorList>
            <person name="Meiser P."/>
            <person name="Weissman K.J."/>
            <person name="Bode H.B."/>
            <person name="Krug D."/>
            <person name="Dickschat J.S."/>
            <person name="Sandmann A."/>
            <person name="Bode H.B."/>
            <person name="Mueller R."/>
        </authorList>
    </citation>
    <scope>NUCLEOTIDE SEQUENCE</scope>
</reference>
<dbReference type="PANTHER" id="PTHR45527:SF1">
    <property type="entry name" value="FATTY ACID SYNTHASE"/>
    <property type="match status" value="1"/>
</dbReference>
<evidence type="ECO:0000313" key="7">
    <source>
        <dbReference type="EMBL" id="CAQ34921.1"/>
    </source>
</evidence>
<gene>
    <name evidence="7" type="primary">dkxJ</name>
    <name evidence="6" type="ordered locus">STAUR_4835</name>
    <name evidence="8" type="ORF">STIAU_0882</name>
</gene>
<dbReference type="Pfam" id="PF13193">
    <property type="entry name" value="AMP-binding_C"/>
    <property type="match status" value="1"/>
</dbReference>
<dbReference type="Pfam" id="PF00668">
    <property type="entry name" value="Condensation"/>
    <property type="match status" value="1"/>
</dbReference>
<dbReference type="GO" id="GO:0003824">
    <property type="term" value="F:catalytic activity"/>
    <property type="evidence" value="ECO:0007669"/>
    <property type="project" value="InterPro"/>
</dbReference>
<dbReference type="Gene3D" id="1.10.10.1830">
    <property type="entry name" value="Non-ribosomal peptide synthase, adenylation domain"/>
    <property type="match status" value="1"/>
</dbReference>
<dbReference type="InterPro" id="IPR000873">
    <property type="entry name" value="AMP-dep_synth/lig_dom"/>
</dbReference>
<dbReference type="InterPro" id="IPR009081">
    <property type="entry name" value="PP-bd_ACP"/>
</dbReference>
<dbReference type="PANTHER" id="PTHR45527">
    <property type="entry name" value="NONRIBOSOMAL PEPTIDE SYNTHETASE"/>
    <property type="match status" value="1"/>
</dbReference>
<dbReference type="InterPro" id="IPR020845">
    <property type="entry name" value="AMP-binding_CS"/>
</dbReference>
<evidence type="ECO:0000256" key="3">
    <source>
        <dbReference type="ARBA" id="ARBA00022553"/>
    </source>
</evidence>
<dbReference type="Pfam" id="PF00975">
    <property type="entry name" value="Thioesterase"/>
    <property type="match status" value="1"/>
</dbReference>
<dbReference type="Gene3D" id="3.30.559.10">
    <property type="entry name" value="Chloramphenicol acetyltransferase-like domain"/>
    <property type="match status" value="1"/>
</dbReference>
<dbReference type="InterPro" id="IPR006162">
    <property type="entry name" value="Ppantetheine_attach_site"/>
</dbReference>
<dbReference type="RefSeq" id="WP_002614123.1">
    <property type="nucleotide sequence ID" value="NC_014623.1"/>
</dbReference>
<evidence type="ECO:0000313" key="9">
    <source>
        <dbReference type="Proteomes" id="UP000001351"/>
    </source>
</evidence>
<dbReference type="InterPro" id="IPR023213">
    <property type="entry name" value="CAT-like_dom_sf"/>
</dbReference>
<proteinExistence type="predicted"/>
<dbReference type="Gene3D" id="2.30.38.10">
    <property type="entry name" value="Luciferase, Domain 3"/>
    <property type="match status" value="1"/>
</dbReference>
<keyword evidence="3" id="KW-0597">Phosphoprotein</keyword>
<feature type="compositionally biased region" description="Basic and acidic residues" evidence="4">
    <location>
        <begin position="1424"/>
        <end position="1443"/>
    </location>
</feature>
<dbReference type="STRING" id="378806.STAUR_4835"/>
<evidence type="ECO:0000259" key="5">
    <source>
        <dbReference type="PROSITE" id="PS50075"/>
    </source>
</evidence>
<dbReference type="CDD" id="cd19531">
    <property type="entry name" value="LCL_NRPS-like"/>
    <property type="match status" value="1"/>
</dbReference>
<dbReference type="Pfam" id="PF00501">
    <property type="entry name" value="AMP-binding"/>
    <property type="match status" value="1"/>
</dbReference>
<dbReference type="Pfam" id="PF00550">
    <property type="entry name" value="PP-binding"/>
    <property type="match status" value="1"/>
</dbReference>
<dbReference type="Gene3D" id="1.10.1200.10">
    <property type="entry name" value="ACP-like"/>
    <property type="match status" value="1"/>
</dbReference>
<dbReference type="InterPro" id="IPR036736">
    <property type="entry name" value="ACP-like_sf"/>
</dbReference>
<evidence type="ECO:0000313" key="6">
    <source>
        <dbReference type="EMBL" id="ADO72613.1"/>
    </source>
</evidence>
<reference evidence="6 9" key="3">
    <citation type="journal article" date="2011" name="Mol. Biol. Evol.">
        <title>Comparative genomic analysis of fruiting body formation in Myxococcales.</title>
        <authorList>
            <person name="Huntley S."/>
            <person name="Hamann N."/>
            <person name="Wegener-Feldbrugge S."/>
            <person name="Treuner-Lange A."/>
            <person name="Kube M."/>
            <person name="Reinhardt R."/>
            <person name="Klages S."/>
            <person name="Muller R."/>
            <person name="Ronning C.M."/>
            <person name="Nierman W.C."/>
            <person name="Sogaard-Andersen L."/>
        </authorList>
    </citation>
    <scope>NUCLEOTIDE SEQUENCE [LARGE SCALE GENOMIC DNA]</scope>
    <source>
        <strain evidence="6 9">DW4/3-1</strain>
    </source>
</reference>
<dbReference type="eggNOG" id="COG3319">
    <property type="taxonomic scope" value="Bacteria"/>
</dbReference>
<reference evidence="8 10" key="1">
    <citation type="submission" date="2006-04" db="EMBL/GenBank/DDBJ databases">
        <authorList>
            <person name="Nierman W.C."/>
        </authorList>
    </citation>
    <scope>NUCLEOTIDE SEQUENCE [LARGE SCALE GENOMIC DNA]</scope>
    <source>
        <strain evidence="8 10">DW4/3-1</strain>
    </source>
</reference>
<dbReference type="HOGENOM" id="CLU_000022_2_13_7"/>
<dbReference type="Pfam" id="PF18563">
    <property type="entry name" value="TubC_N"/>
    <property type="match status" value="1"/>
</dbReference>
<accession>Q091C0</accession>
<protein>
    <submittedName>
        <fullName evidence="8">Non-ribosomal peptide synthase</fullName>
    </submittedName>
    <submittedName>
        <fullName evidence="6">Non-ribosomal peptide synthetase</fullName>
    </submittedName>
    <submittedName>
        <fullName evidence="7">Nonribosomal peptide synthetase</fullName>
    </submittedName>
</protein>
<name>Q091C0_STIAD</name>
<dbReference type="InterPro" id="IPR044894">
    <property type="entry name" value="TubC_N_sf"/>
</dbReference>
<dbReference type="SUPFAM" id="SSF56801">
    <property type="entry name" value="Acetyl-CoA synthetase-like"/>
    <property type="match status" value="1"/>
</dbReference>
<dbReference type="GO" id="GO:0031177">
    <property type="term" value="F:phosphopantetheine binding"/>
    <property type="evidence" value="ECO:0007669"/>
    <property type="project" value="InterPro"/>
</dbReference>